<reference evidence="3 4" key="1">
    <citation type="journal article" date="2012" name="Genome Biol.">
        <title>Sequencing three crocodilian genomes to illuminate the evolution of archosaurs and amniotes.</title>
        <authorList>
            <person name="St John J.A."/>
            <person name="Braun E.L."/>
            <person name="Isberg S.R."/>
            <person name="Miles L.G."/>
            <person name="Chong A.Y."/>
            <person name="Gongora J."/>
            <person name="Dalzell P."/>
            <person name="Moran C."/>
            <person name="Bed'hom B."/>
            <person name="Abzhanov A."/>
            <person name="Burgess S.C."/>
            <person name="Cooksey A.M."/>
            <person name="Castoe T.A."/>
            <person name="Crawford N.G."/>
            <person name="Densmore L.D."/>
            <person name="Drew J.C."/>
            <person name="Edwards S.V."/>
            <person name="Faircloth B.C."/>
            <person name="Fujita M.K."/>
            <person name="Greenwold M.J."/>
            <person name="Hoffmann F.G."/>
            <person name="Howard J.M."/>
            <person name="Iguchi T."/>
            <person name="Janes D.E."/>
            <person name="Khan S.Y."/>
            <person name="Kohno S."/>
            <person name="de Koning A.J."/>
            <person name="Lance S.L."/>
            <person name="McCarthy F.M."/>
            <person name="McCormack J.E."/>
            <person name="Merchant M.E."/>
            <person name="Peterson D.G."/>
            <person name="Pollock D.D."/>
            <person name="Pourmand N."/>
            <person name="Raney B.J."/>
            <person name="Roessler K.A."/>
            <person name="Sanford J.R."/>
            <person name="Sawyer R.H."/>
            <person name="Schmidt C.J."/>
            <person name="Triplett E.W."/>
            <person name="Tuberville T.D."/>
            <person name="Venegas-Anaya M."/>
            <person name="Howard J.T."/>
            <person name="Jarvis E.D."/>
            <person name="Guillette L.J.Jr."/>
            <person name="Glenn T.C."/>
            <person name="Green R.E."/>
            <person name="Ray D.A."/>
        </authorList>
    </citation>
    <scope>NUCLEOTIDE SEQUENCE [LARGE SCALE GENOMIC DNA]</scope>
    <source>
        <strain evidence="3">KSC_2009_1</strain>
    </source>
</reference>
<dbReference type="Pfam" id="PF07686">
    <property type="entry name" value="V-set"/>
    <property type="match status" value="1"/>
</dbReference>
<proteinExistence type="predicted"/>
<feature type="domain" description="Immunoglobulin V-set" evidence="2">
    <location>
        <begin position="38"/>
        <end position="101"/>
    </location>
</feature>
<keyword evidence="4" id="KW-1185">Reference proteome</keyword>
<evidence type="ECO:0000313" key="4">
    <source>
        <dbReference type="Proteomes" id="UP000050525"/>
    </source>
</evidence>
<dbReference type="Gene3D" id="2.60.40.10">
    <property type="entry name" value="Immunoglobulins"/>
    <property type="match status" value="1"/>
</dbReference>
<dbReference type="SMART" id="SM00406">
    <property type="entry name" value="IGv"/>
    <property type="match status" value="1"/>
</dbReference>
<protein>
    <recommendedName>
        <fullName evidence="2">Immunoglobulin V-set domain-containing protein</fullName>
    </recommendedName>
</protein>
<sequence length="137" mass="15043">MISHTHLLWLLMLGIQGSSGDAVVTQTPASLLVSPGDTVTINCNTGSYSTSSIAWYQQKPGQAPKLLIYSKTSRPSGIPDRFSGSGSSTAFTFTISRVEAGLHHSAKKHQDDFTTQLLWLLMLWIQGKNSNREFERC</sequence>
<dbReference type="SUPFAM" id="SSF48726">
    <property type="entry name" value="Immunoglobulin"/>
    <property type="match status" value="1"/>
</dbReference>
<name>A0A151M7Q1_ALLMI</name>
<dbReference type="Proteomes" id="UP000050525">
    <property type="component" value="Unassembled WGS sequence"/>
</dbReference>
<dbReference type="InterPro" id="IPR036179">
    <property type="entry name" value="Ig-like_dom_sf"/>
</dbReference>
<dbReference type="FunFam" id="2.60.40.10:FF:001230">
    <property type="entry name" value="Immunoglobulin kappa variable 8-16"/>
    <property type="match status" value="1"/>
</dbReference>
<dbReference type="EMBL" id="AKHW03006361">
    <property type="protein sequence ID" value="KYO20529.1"/>
    <property type="molecule type" value="Genomic_DNA"/>
</dbReference>
<comment type="caution">
    <text evidence="3">The sequence shown here is derived from an EMBL/GenBank/DDBJ whole genome shotgun (WGS) entry which is preliminary data.</text>
</comment>
<feature type="signal peptide" evidence="1">
    <location>
        <begin position="1"/>
        <end position="20"/>
    </location>
</feature>
<accession>A0A151M7Q1</accession>
<dbReference type="AlphaFoldDB" id="A0A151M7Q1"/>
<dbReference type="InterPro" id="IPR013106">
    <property type="entry name" value="Ig_V-set"/>
</dbReference>
<dbReference type="InterPro" id="IPR050150">
    <property type="entry name" value="IgV_Light_Chain"/>
</dbReference>
<gene>
    <name evidence="3" type="ORF">Y1Q_0023212</name>
</gene>
<evidence type="ECO:0000313" key="3">
    <source>
        <dbReference type="EMBL" id="KYO20529.1"/>
    </source>
</evidence>
<feature type="chain" id="PRO_5007584831" description="Immunoglobulin V-set domain-containing protein" evidence="1">
    <location>
        <begin position="21"/>
        <end position="137"/>
    </location>
</feature>
<evidence type="ECO:0000256" key="1">
    <source>
        <dbReference type="SAM" id="SignalP"/>
    </source>
</evidence>
<dbReference type="PANTHER" id="PTHR23267">
    <property type="entry name" value="IMMUNOGLOBULIN LIGHT CHAIN"/>
    <property type="match status" value="1"/>
</dbReference>
<dbReference type="InterPro" id="IPR013783">
    <property type="entry name" value="Ig-like_fold"/>
</dbReference>
<keyword evidence="1" id="KW-0732">Signal</keyword>
<organism evidence="3 4">
    <name type="scientific">Alligator mississippiensis</name>
    <name type="common">American alligator</name>
    <dbReference type="NCBI Taxonomy" id="8496"/>
    <lineage>
        <taxon>Eukaryota</taxon>
        <taxon>Metazoa</taxon>
        <taxon>Chordata</taxon>
        <taxon>Craniata</taxon>
        <taxon>Vertebrata</taxon>
        <taxon>Euteleostomi</taxon>
        <taxon>Archelosauria</taxon>
        <taxon>Archosauria</taxon>
        <taxon>Crocodylia</taxon>
        <taxon>Alligatoridae</taxon>
        <taxon>Alligatorinae</taxon>
        <taxon>Alligator</taxon>
    </lineage>
</organism>
<evidence type="ECO:0000259" key="2">
    <source>
        <dbReference type="SMART" id="SM00406"/>
    </source>
</evidence>